<dbReference type="CDD" id="cd01174">
    <property type="entry name" value="ribokinase"/>
    <property type="match status" value="1"/>
</dbReference>
<keyword evidence="12" id="KW-1185">Reference proteome</keyword>
<evidence type="ECO:0000256" key="7">
    <source>
        <dbReference type="ARBA" id="ARBA00022958"/>
    </source>
</evidence>
<evidence type="ECO:0000256" key="2">
    <source>
        <dbReference type="ARBA" id="ARBA00022723"/>
    </source>
</evidence>
<feature type="domain" description="Carbohydrate kinase PfkB" evidence="10">
    <location>
        <begin position="1"/>
        <end position="293"/>
    </location>
</feature>
<comment type="caution">
    <text evidence="11">The sequence shown here is derived from an EMBL/GenBank/DDBJ whole genome shotgun (WGS) entry which is preliminary data.</text>
</comment>
<feature type="binding site" evidence="9">
    <location>
        <begin position="251"/>
        <end position="252"/>
    </location>
    <ligand>
        <name>ATP</name>
        <dbReference type="ChEBI" id="CHEBI:30616"/>
    </ligand>
</feature>
<dbReference type="InterPro" id="IPR011877">
    <property type="entry name" value="Ribokinase"/>
</dbReference>
<evidence type="ECO:0000256" key="6">
    <source>
        <dbReference type="ARBA" id="ARBA00022842"/>
    </source>
</evidence>
<feature type="binding site" evidence="9">
    <location>
        <position position="248"/>
    </location>
    <ligand>
        <name>K(+)</name>
        <dbReference type="ChEBI" id="CHEBI:29103"/>
    </ligand>
</feature>
<comment type="subunit">
    <text evidence="9">Homodimer.</text>
</comment>
<gene>
    <name evidence="11" type="primary">rbsK_1</name>
    <name evidence="9" type="synonym">deoK</name>
    <name evidence="11" type="ORF">GCM10008905_06930</name>
</gene>
<keyword evidence="9" id="KW-0963">Cytoplasm</keyword>
<reference evidence="12" key="1">
    <citation type="journal article" date="2019" name="Int. J. Syst. Evol. Microbiol.">
        <title>The Global Catalogue of Microorganisms (GCM) 10K type strain sequencing project: providing services to taxonomists for standard genome sequencing and annotation.</title>
        <authorList>
            <consortium name="The Broad Institute Genomics Platform"/>
            <consortium name="The Broad Institute Genome Sequencing Center for Infectious Disease"/>
            <person name="Wu L."/>
            <person name="Ma J."/>
        </authorList>
    </citation>
    <scope>NUCLEOTIDE SEQUENCE [LARGE SCALE GENOMIC DNA]</scope>
    <source>
        <strain evidence="12">JCM 1405</strain>
    </source>
</reference>
<comment type="cofactor">
    <cofactor evidence="9">
        <name>Mg(2+)</name>
        <dbReference type="ChEBI" id="CHEBI:18420"/>
    </cofactor>
</comment>
<proteinExistence type="inferred from homology"/>
<evidence type="ECO:0000313" key="12">
    <source>
        <dbReference type="Proteomes" id="UP001500339"/>
    </source>
</evidence>
<evidence type="ECO:0000256" key="4">
    <source>
        <dbReference type="ARBA" id="ARBA00022777"/>
    </source>
</evidence>
<feature type="binding site" evidence="9">
    <location>
        <position position="184"/>
    </location>
    <ligand>
        <name>ATP</name>
        <dbReference type="ChEBI" id="CHEBI:30616"/>
    </ligand>
</feature>
<feature type="binding site" evidence="9">
    <location>
        <position position="282"/>
    </location>
    <ligand>
        <name>K(+)</name>
        <dbReference type="ChEBI" id="CHEBI:29103"/>
    </ligand>
</feature>
<dbReference type="SUPFAM" id="SSF53613">
    <property type="entry name" value="Ribokinase-like"/>
    <property type="match status" value="1"/>
</dbReference>
<evidence type="ECO:0000256" key="1">
    <source>
        <dbReference type="ARBA" id="ARBA00022679"/>
    </source>
</evidence>
<comment type="similarity">
    <text evidence="9">Belongs to the carbohydrate kinase PfkB family. Deoxyribokinase subfamily.</text>
</comment>
<dbReference type="EMBL" id="BAAACF010000001">
    <property type="protein sequence ID" value="GAA0719214.1"/>
    <property type="molecule type" value="Genomic_DNA"/>
</dbReference>
<keyword evidence="3 9" id="KW-0547">Nucleotide-binding</keyword>
<protein>
    <recommendedName>
        <fullName evidence="9">Deoxyribokinase</fullName>
        <shortName evidence="9">dRK</shortName>
        <ecNumber evidence="9">2.7.1.229</ecNumber>
    </recommendedName>
    <alternativeName>
        <fullName evidence="9">ATP:2-deoxy-D-ribose 5-phosphotransferase</fullName>
    </alternativeName>
</protein>
<feature type="binding site" evidence="9">
    <location>
        <position position="291"/>
    </location>
    <ligand>
        <name>K(+)</name>
        <dbReference type="ChEBI" id="CHEBI:29103"/>
    </ligand>
</feature>
<feature type="binding site" evidence="9">
    <location>
        <position position="287"/>
    </location>
    <ligand>
        <name>K(+)</name>
        <dbReference type="ChEBI" id="CHEBI:29103"/>
    </ligand>
</feature>
<feature type="binding site" evidence="9">
    <location>
        <position position="252"/>
    </location>
    <ligand>
        <name>substrate</name>
    </ligand>
</feature>
<evidence type="ECO:0000259" key="10">
    <source>
        <dbReference type="Pfam" id="PF00294"/>
    </source>
</evidence>
<keyword evidence="2 9" id="KW-0479">Metal-binding</keyword>
<evidence type="ECO:0000256" key="3">
    <source>
        <dbReference type="ARBA" id="ARBA00022741"/>
    </source>
</evidence>
<keyword evidence="1 9" id="KW-0808">Transferase</keyword>
<keyword evidence="8 9" id="KW-0119">Carbohydrate metabolism</keyword>
<feature type="binding site" evidence="9">
    <location>
        <begin position="39"/>
        <end position="43"/>
    </location>
    <ligand>
        <name>substrate</name>
    </ligand>
</feature>
<comment type="function">
    <text evidence="9">Catalyzes the ATP-dependent phosphorylation of 2-deoxy-D-ribose to 2-deoxy-D-ribose 5-phosphate (dRib-5P), allowing the use of deoxyribose as the sole carbon source.</text>
</comment>
<feature type="binding site" evidence="9">
    <location>
        <position position="285"/>
    </location>
    <ligand>
        <name>K(+)</name>
        <dbReference type="ChEBI" id="CHEBI:29103"/>
    </ligand>
</feature>
<dbReference type="PANTHER" id="PTHR10584">
    <property type="entry name" value="SUGAR KINASE"/>
    <property type="match status" value="1"/>
</dbReference>
<dbReference type="InterPro" id="IPR011611">
    <property type="entry name" value="PfkB_dom"/>
</dbReference>
<dbReference type="Proteomes" id="UP001500339">
    <property type="component" value="Unassembled WGS sequence"/>
</dbReference>
<evidence type="ECO:0000256" key="9">
    <source>
        <dbReference type="HAMAP-Rule" id="MF_01987"/>
    </source>
</evidence>
<name>A0ABP3TZU8_9CLOT</name>
<feature type="binding site" evidence="9">
    <location>
        <position position="276"/>
    </location>
    <ligand>
        <name>ATP</name>
        <dbReference type="ChEBI" id="CHEBI:30616"/>
    </ligand>
</feature>
<comment type="catalytic activity">
    <reaction evidence="9">
        <text>2-deoxy-D-ribose + ATP = 2-deoxy-D-ribose 5-phosphate + ADP + H(+)</text>
        <dbReference type="Rhea" id="RHEA:30871"/>
        <dbReference type="ChEBI" id="CHEBI:15378"/>
        <dbReference type="ChEBI" id="CHEBI:30616"/>
        <dbReference type="ChEBI" id="CHEBI:62877"/>
        <dbReference type="ChEBI" id="CHEBI:90761"/>
        <dbReference type="ChEBI" id="CHEBI:456216"/>
        <dbReference type="EC" id="2.7.1.229"/>
    </reaction>
</comment>
<feature type="active site" description="Proton acceptor" evidence="9">
    <location>
        <position position="252"/>
    </location>
</feature>
<dbReference type="RefSeq" id="WP_343766686.1">
    <property type="nucleotide sequence ID" value="NZ_BAAACF010000001.1"/>
</dbReference>
<dbReference type="NCBIfam" id="TIGR02152">
    <property type="entry name" value="D_ribokin_bact"/>
    <property type="match status" value="1"/>
</dbReference>
<keyword evidence="4 9" id="KW-0418">Kinase</keyword>
<keyword evidence="6 9" id="KW-0460">Magnesium</keyword>
<keyword evidence="5 9" id="KW-0067">ATP-binding</keyword>
<dbReference type="InterPro" id="IPR029056">
    <property type="entry name" value="Ribokinase-like"/>
</dbReference>
<dbReference type="EC" id="2.7.1.229" evidence="9"/>
<evidence type="ECO:0000256" key="5">
    <source>
        <dbReference type="ARBA" id="ARBA00022840"/>
    </source>
</evidence>
<keyword evidence="7 9" id="KW-0630">Potassium</keyword>
<evidence type="ECO:0000256" key="8">
    <source>
        <dbReference type="ARBA" id="ARBA00023277"/>
    </source>
</evidence>
<accession>A0ABP3TZU8</accession>
<dbReference type="InterPro" id="IPR002139">
    <property type="entry name" value="Ribo/fructo_kinase"/>
</dbReference>
<dbReference type="Pfam" id="PF00294">
    <property type="entry name" value="PfkB"/>
    <property type="match status" value="1"/>
</dbReference>
<feature type="binding site" evidence="9">
    <location>
        <begin position="11"/>
        <end position="13"/>
    </location>
    <ligand>
        <name>substrate</name>
    </ligand>
</feature>
<dbReference type="PANTHER" id="PTHR10584:SF166">
    <property type="entry name" value="RIBOKINASE"/>
    <property type="match status" value="1"/>
</dbReference>
<organism evidence="11 12">
    <name type="scientific">Clostridium malenominatum</name>
    <dbReference type="NCBI Taxonomy" id="1539"/>
    <lineage>
        <taxon>Bacteria</taxon>
        <taxon>Bacillati</taxon>
        <taxon>Bacillota</taxon>
        <taxon>Clostridia</taxon>
        <taxon>Eubacteriales</taxon>
        <taxon>Clostridiaceae</taxon>
        <taxon>Clostridium</taxon>
    </lineage>
</organism>
<dbReference type="PRINTS" id="PR00990">
    <property type="entry name" value="RIBOKINASE"/>
</dbReference>
<comment type="subcellular location">
    <subcellularLocation>
        <location evidence="9">Cytoplasm</location>
    </subcellularLocation>
</comment>
<feature type="site" description="Important for substrate specificity" evidence="9">
    <location>
        <position position="11"/>
    </location>
</feature>
<sequence length="314" mass="34859">MDKILVIGSFMMDLVAKTPRAPIEGETIKGISFSQFTGGKGANQAVAAAKLGADVVMLGKLGKDSFGESHVNSLKEYNVEYSYVMIEENHSTGVGFITLEDNGKNRIIIIPGANLKVTPEDIERHEELIKECHILILQMEIPIESIYKSIDIACKHNKNIIFNPAPYMDFDKRYLDKLTYIVLNEVEAKDCTGIEINDKDNARKAAEKLLDLGCKNVLITMGEKGVYFLNHKEEHFLKSLEVDVIDTTAAGDEFIGSFAYALTRGWSISNAIKFANASAALSVTKMGSQPSLPYYHEVKAFIEENVNELKELVK</sequence>
<feature type="binding site" evidence="9">
    <location>
        <position position="246"/>
    </location>
    <ligand>
        <name>K(+)</name>
        <dbReference type="ChEBI" id="CHEBI:29103"/>
    </ligand>
</feature>
<feature type="binding site" evidence="9">
    <location>
        <begin position="220"/>
        <end position="225"/>
    </location>
    <ligand>
        <name>ATP</name>
        <dbReference type="ChEBI" id="CHEBI:30616"/>
    </ligand>
</feature>
<dbReference type="HAMAP" id="MF_01987">
    <property type="entry name" value="Ribokinase"/>
    <property type="match status" value="1"/>
</dbReference>
<dbReference type="Gene3D" id="3.40.1190.20">
    <property type="match status" value="1"/>
</dbReference>
<feature type="binding site" evidence="9">
    <location>
        <position position="140"/>
    </location>
    <ligand>
        <name>substrate</name>
    </ligand>
</feature>
<evidence type="ECO:0000313" key="11">
    <source>
        <dbReference type="EMBL" id="GAA0719214.1"/>
    </source>
</evidence>